<reference evidence="3 4" key="1">
    <citation type="submission" date="2018-10" db="EMBL/GenBank/DDBJ databases">
        <title>Genomic Encyclopedia of Archaeal and Bacterial Type Strains, Phase II (KMG-II): from individual species to whole genera.</title>
        <authorList>
            <person name="Goeker M."/>
        </authorList>
    </citation>
    <scope>NUCLEOTIDE SEQUENCE [LARGE SCALE GENOMIC DNA]</scope>
    <source>
        <strain evidence="3 4">DSM 25217</strain>
    </source>
</reference>
<feature type="region of interest" description="Disordered" evidence="1">
    <location>
        <begin position="1047"/>
        <end position="1066"/>
    </location>
</feature>
<name>A0A3M0CCR7_9PROT</name>
<feature type="signal peptide" evidence="2">
    <location>
        <begin position="1"/>
        <end position="19"/>
    </location>
</feature>
<evidence type="ECO:0000313" key="3">
    <source>
        <dbReference type="EMBL" id="RMB07631.1"/>
    </source>
</evidence>
<evidence type="ECO:0000256" key="1">
    <source>
        <dbReference type="SAM" id="MobiDB-lite"/>
    </source>
</evidence>
<protein>
    <recommendedName>
        <fullName evidence="5">Cytochrome P460</fullName>
    </recommendedName>
</protein>
<comment type="caution">
    <text evidence="3">The sequence shown here is derived from an EMBL/GenBank/DDBJ whole genome shotgun (WGS) entry which is preliminary data.</text>
</comment>
<dbReference type="Proteomes" id="UP000271227">
    <property type="component" value="Unassembled WGS sequence"/>
</dbReference>
<dbReference type="Gene3D" id="1.10.1130.10">
    <property type="entry name" value="Flavocytochrome C3, Chain A"/>
    <property type="match status" value="1"/>
</dbReference>
<dbReference type="SUPFAM" id="SSF48695">
    <property type="entry name" value="Multiheme cytochromes"/>
    <property type="match status" value="1"/>
</dbReference>
<evidence type="ECO:0000256" key="2">
    <source>
        <dbReference type="SAM" id="SignalP"/>
    </source>
</evidence>
<evidence type="ECO:0000313" key="4">
    <source>
        <dbReference type="Proteomes" id="UP000271227"/>
    </source>
</evidence>
<dbReference type="AlphaFoldDB" id="A0A3M0CCR7"/>
<dbReference type="OrthoDB" id="9779283at2"/>
<evidence type="ECO:0008006" key="5">
    <source>
        <dbReference type="Google" id="ProtNLM"/>
    </source>
</evidence>
<dbReference type="InterPro" id="IPR038142">
    <property type="entry name" value="Cytochrome_P460_sp"/>
</dbReference>
<feature type="chain" id="PRO_5018018819" description="Cytochrome P460" evidence="2">
    <location>
        <begin position="20"/>
        <end position="1146"/>
    </location>
</feature>
<dbReference type="Gene3D" id="3.50.70.20">
    <property type="entry name" value="Cytochrome P460"/>
    <property type="match status" value="1"/>
</dbReference>
<sequence length="1146" mass="123723">MKAFVSAVSMVVFSFSAQAGIWCEATPPKPYSTAADLQPTKGTFEGTTCAQLEAQLETPSATQPVGDKSAPEVYENLVSQFFINMCHRRLAPISNGVPTGEGWYRDKFVRQLGPDMATGVTFGASGSGKWQTRSKGFHDPAVIWYNQTAYEWISQYRKGDDSRYTPPETPMPDGAIIVKEMFPAPATVCQDRDPMTLYPENGIAFMVRDAAATQDGWYWGYYGLALGETKTKAQKNFATQNTKYKPHPTTKNVSANDWPAQYQGAPAMGFGQYCLNCHASAIDNSTFSSMNNMQLGTGEPHSYLTNAWFEKQVFSDPVALTPSTAAVRPPLSPPDGHKERALQAAIDAAQARDETMDKTVDKTMDGALAAVAGLVETYLYDKTPVPTDADGISMISATYDTATAFAGPLKDTSQYLTSDQCAGCHDAGGTGMQFDMTQPLTVAEHARLVENAGSGVPVPYLYNYSPYATWRTSPMGLAGRDPIFFAQLASETQTFHPGTGEDKTLPDFIDNTCLGCHGISGQRQFQIDTYDAKTNTCEDFTRSAVNTVPKTFDDLAARHAALARDGINCTACHRMDFADATVATGNTGSGHATAPVAPRNVCVEQRQDIFSQNGAGKPPNTNFAATFTGSFKVGPATDINGPFGGPDDKAGAIRPVPMQNALGITPQYHEGFTDSAVCGSCHTVHLPVLGETDKNSPEPNILGYVYEQTTYPEWAFSDFRSGKLLDQYLLGKPDPGSKAGECQDCHMPSKTPKGDDFVSKIAGIQERTNYPVTDYAESADAIDLPYREGFAKHTLVGLNMFLVEMADQFPSVLGIPSQSPMLVSNGLNPADLTKLAMLDNADDATASVAVTKSTSAPTNPKTQKAYGHAYDVTVTNLTGHKFPSGVGFRRAFIEFTAYDANDTVLWQSGAVNPAGQIVKGTQEQETITGEVWWTKQCRRPADWTDRPHQPHYELITAQDQAQIYQELVSTPPAGATTKSCGHAAKPEGTLTTSFLSICAEVKDNRLYPSGFLPLAHRVRIAKALGAQPNLAEDTTAVGVTNASGVIDPDYDTEAPPPPGGDSPITGADSLTYAFDLPSDSKPVARVTARLLYQATPPFYLQDRFCTGHGTDTERLMYLVENLVSDKTPEIKDWVLQVGATAVYPSP</sequence>
<proteinExistence type="predicted"/>
<gene>
    <name evidence="3" type="ORF">BXY39_1717</name>
</gene>
<keyword evidence="2" id="KW-0732">Signal</keyword>
<dbReference type="EMBL" id="REFR01000011">
    <property type="protein sequence ID" value="RMB07631.1"/>
    <property type="molecule type" value="Genomic_DNA"/>
</dbReference>
<accession>A0A3M0CCR7</accession>
<keyword evidence="4" id="KW-1185">Reference proteome</keyword>
<organism evidence="3 4">
    <name type="scientific">Eilatimonas milleporae</name>
    <dbReference type="NCBI Taxonomy" id="911205"/>
    <lineage>
        <taxon>Bacteria</taxon>
        <taxon>Pseudomonadati</taxon>
        <taxon>Pseudomonadota</taxon>
        <taxon>Alphaproteobacteria</taxon>
        <taxon>Kordiimonadales</taxon>
        <taxon>Kordiimonadaceae</taxon>
        <taxon>Eilatimonas</taxon>
    </lineage>
</organism>
<dbReference type="InParanoid" id="A0A3M0CCR7"/>
<dbReference type="InterPro" id="IPR036280">
    <property type="entry name" value="Multihaem_cyt_sf"/>
</dbReference>
<dbReference type="RefSeq" id="WP_121938433.1">
    <property type="nucleotide sequence ID" value="NZ_REFR01000011.1"/>
</dbReference>